<dbReference type="GO" id="GO:0006351">
    <property type="term" value="P:DNA-templated transcription"/>
    <property type="evidence" value="ECO:0007669"/>
    <property type="project" value="InterPro"/>
</dbReference>
<evidence type="ECO:0000259" key="14">
    <source>
        <dbReference type="SMART" id="SM00663"/>
    </source>
</evidence>
<dbReference type="InterPro" id="IPR044893">
    <property type="entry name" value="RNA_pol_Rpb1_clamp_domain"/>
</dbReference>
<evidence type="ECO:0000256" key="2">
    <source>
        <dbReference type="ARBA" id="ARBA00006460"/>
    </source>
</evidence>
<feature type="domain" description="RNA polymerase N-terminal" evidence="14">
    <location>
        <begin position="453"/>
        <end position="788"/>
    </location>
</feature>
<dbReference type="CDD" id="cd01435">
    <property type="entry name" value="RNAP_I_RPA1_N"/>
    <property type="match status" value="1"/>
</dbReference>
<evidence type="ECO:0000256" key="9">
    <source>
        <dbReference type="ARBA" id="ARBA00023163"/>
    </source>
</evidence>
<reference evidence="15 16" key="1">
    <citation type="submission" date="2016-07" db="EMBL/GenBank/DDBJ databases">
        <title>Pervasive Adenine N6-methylation of Active Genes in Fungi.</title>
        <authorList>
            <consortium name="DOE Joint Genome Institute"/>
            <person name="Mondo S.J."/>
            <person name="Dannebaum R.O."/>
            <person name="Kuo R.C."/>
            <person name="Labutti K."/>
            <person name="Haridas S."/>
            <person name="Kuo A."/>
            <person name="Salamov A."/>
            <person name="Ahrendt S.R."/>
            <person name="Lipzen A."/>
            <person name="Sullivan W."/>
            <person name="Andreopoulos W.B."/>
            <person name="Clum A."/>
            <person name="Lindquist E."/>
            <person name="Daum C."/>
            <person name="Ramamoorthy G.K."/>
            <person name="Gryganskyi A."/>
            <person name="Culley D."/>
            <person name="Magnuson J.K."/>
            <person name="James T.Y."/>
            <person name="O'Malley M.A."/>
            <person name="Stajich J.E."/>
            <person name="Spatafora J.W."/>
            <person name="Visel A."/>
            <person name="Grigoriev I.V."/>
        </authorList>
    </citation>
    <scope>NUCLEOTIDE SEQUENCE [LARGE SCALE GENOMIC DNA]</scope>
    <source>
        <strain evidence="15 16">PL171</strain>
    </source>
</reference>
<dbReference type="GO" id="GO:0046872">
    <property type="term" value="F:metal ion binding"/>
    <property type="evidence" value="ECO:0007669"/>
    <property type="project" value="UniProtKB-KW"/>
</dbReference>
<name>A0A1Y2HD68_9FUNG</name>
<dbReference type="InterPro" id="IPR007066">
    <property type="entry name" value="RNA_pol_Rpb1_3"/>
</dbReference>
<dbReference type="GO" id="GO:0005736">
    <property type="term" value="C:RNA polymerase I complex"/>
    <property type="evidence" value="ECO:0007669"/>
    <property type="project" value="TreeGrafter"/>
</dbReference>
<keyword evidence="3 12" id="KW-0240">DNA-directed RNA polymerase</keyword>
<gene>
    <name evidence="15" type="ORF">BCR44DRAFT_1539185</name>
</gene>
<dbReference type="InterPro" id="IPR007081">
    <property type="entry name" value="RNA_pol_Rpb1_5"/>
</dbReference>
<comment type="similarity">
    <text evidence="2 12">Belongs to the RNA polymerase beta' chain family.</text>
</comment>
<dbReference type="FunFam" id="4.10.860.120:FF:000006">
    <property type="entry name" value="DNA-directed RNA polymerase subunit"/>
    <property type="match status" value="1"/>
</dbReference>
<dbReference type="CDD" id="cd02735">
    <property type="entry name" value="RNAP_I_Rpa1_C"/>
    <property type="match status" value="1"/>
</dbReference>
<feature type="compositionally biased region" description="Acidic residues" evidence="13">
    <location>
        <begin position="1453"/>
        <end position="1465"/>
    </location>
</feature>
<dbReference type="Gene3D" id="1.10.132.30">
    <property type="match status" value="1"/>
</dbReference>
<keyword evidence="7" id="KW-0862">Zinc</keyword>
<evidence type="ECO:0000256" key="7">
    <source>
        <dbReference type="ARBA" id="ARBA00022833"/>
    </source>
</evidence>
<dbReference type="InterPro" id="IPR045867">
    <property type="entry name" value="DNA-dir_RpoC_beta_prime"/>
</dbReference>
<dbReference type="Gene3D" id="3.30.70.2850">
    <property type="match status" value="1"/>
</dbReference>
<dbReference type="Gene3D" id="4.10.860.120">
    <property type="entry name" value="RNA polymerase II, clamp domain"/>
    <property type="match status" value="1"/>
</dbReference>
<keyword evidence="16" id="KW-1185">Reference proteome</keyword>
<dbReference type="PANTHER" id="PTHR19376">
    <property type="entry name" value="DNA-DIRECTED RNA POLYMERASE"/>
    <property type="match status" value="1"/>
</dbReference>
<evidence type="ECO:0000256" key="1">
    <source>
        <dbReference type="ARBA" id="ARBA00004123"/>
    </source>
</evidence>
<comment type="catalytic activity">
    <reaction evidence="11 12">
        <text>RNA(n) + a ribonucleoside 5'-triphosphate = RNA(n+1) + diphosphate</text>
        <dbReference type="Rhea" id="RHEA:21248"/>
        <dbReference type="Rhea" id="RHEA-COMP:14527"/>
        <dbReference type="Rhea" id="RHEA-COMP:17342"/>
        <dbReference type="ChEBI" id="CHEBI:33019"/>
        <dbReference type="ChEBI" id="CHEBI:61557"/>
        <dbReference type="ChEBI" id="CHEBI:140395"/>
        <dbReference type="EC" id="2.7.7.6"/>
    </reaction>
</comment>
<feature type="region of interest" description="Disordered" evidence="13">
    <location>
        <begin position="337"/>
        <end position="403"/>
    </location>
</feature>
<dbReference type="FunFam" id="3.30.1490.180:FF:000003">
    <property type="entry name" value="DNA-directed RNA polymerase subunit"/>
    <property type="match status" value="1"/>
</dbReference>
<dbReference type="Pfam" id="PF04983">
    <property type="entry name" value="RNA_pol_Rpb1_3"/>
    <property type="match status" value="1"/>
</dbReference>
<keyword evidence="10" id="KW-0539">Nucleus</keyword>
<dbReference type="InterPro" id="IPR015699">
    <property type="entry name" value="DNA-dir_RNA_pol1_lsu_N"/>
</dbReference>
<dbReference type="OrthoDB" id="270392at2759"/>
<dbReference type="Gene3D" id="3.30.1490.180">
    <property type="entry name" value="RNA polymerase ii"/>
    <property type="match status" value="1"/>
</dbReference>
<evidence type="ECO:0000256" key="12">
    <source>
        <dbReference type="RuleBase" id="RU004279"/>
    </source>
</evidence>
<keyword evidence="6" id="KW-0479">Metal-binding</keyword>
<organism evidence="15 16">
    <name type="scientific">Catenaria anguillulae PL171</name>
    <dbReference type="NCBI Taxonomy" id="765915"/>
    <lineage>
        <taxon>Eukaryota</taxon>
        <taxon>Fungi</taxon>
        <taxon>Fungi incertae sedis</taxon>
        <taxon>Blastocladiomycota</taxon>
        <taxon>Blastocladiomycetes</taxon>
        <taxon>Blastocladiales</taxon>
        <taxon>Catenariaceae</taxon>
        <taxon>Catenaria</taxon>
    </lineage>
</organism>
<evidence type="ECO:0000256" key="6">
    <source>
        <dbReference type="ARBA" id="ARBA00022723"/>
    </source>
</evidence>
<protein>
    <recommendedName>
        <fullName evidence="12">DNA-directed RNA polymerase subunit</fullName>
        <ecNumber evidence="12">2.7.7.6</ecNumber>
    </recommendedName>
</protein>
<keyword evidence="4 12" id="KW-0808">Transferase</keyword>
<keyword evidence="8" id="KW-0460">Magnesium</keyword>
<dbReference type="Proteomes" id="UP000193411">
    <property type="component" value="Unassembled WGS sequence"/>
</dbReference>
<dbReference type="EC" id="2.7.7.6" evidence="12"/>
<evidence type="ECO:0000256" key="4">
    <source>
        <dbReference type="ARBA" id="ARBA00022679"/>
    </source>
</evidence>
<dbReference type="GO" id="GO:0003677">
    <property type="term" value="F:DNA binding"/>
    <property type="evidence" value="ECO:0007669"/>
    <property type="project" value="InterPro"/>
</dbReference>
<comment type="caution">
    <text evidence="15">The sequence shown here is derived from an EMBL/GenBank/DDBJ whole genome shotgun (WGS) entry which is preliminary data.</text>
</comment>
<evidence type="ECO:0000256" key="11">
    <source>
        <dbReference type="ARBA" id="ARBA00048552"/>
    </source>
</evidence>
<dbReference type="InterPro" id="IPR006592">
    <property type="entry name" value="RNA_pol_N"/>
</dbReference>
<dbReference type="STRING" id="765915.A0A1Y2HD68"/>
<accession>A0A1Y2HD68</accession>
<feature type="compositionally biased region" description="Acidic residues" evidence="13">
    <location>
        <begin position="345"/>
        <end position="356"/>
    </location>
</feature>
<evidence type="ECO:0000313" key="15">
    <source>
        <dbReference type="EMBL" id="ORZ31924.1"/>
    </source>
</evidence>
<dbReference type="InterPro" id="IPR038120">
    <property type="entry name" value="Rpb1_funnel_sf"/>
</dbReference>
<evidence type="ECO:0000256" key="13">
    <source>
        <dbReference type="SAM" id="MobiDB-lite"/>
    </source>
</evidence>
<keyword evidence="5 12" id="KW-0548">Nucleotidyltransferase</keyword>
<evidence type="ECO:0000256" key="3">
    <source>
        <dbReference type="ARBA" id="ARBA00022478"/>
    </source>
</evidence>
<dbReference type="SUPFAM" id="SSF64484">
    <property type="entry name" value="beta and beta-prime subunits of DNA dependent RNA-polymerase"/>
    <property type="match status" value="1"/>
</dbReference>
<dbReference type="Pfam" id="PF04998">
    <property type="entry name" value="RNA_pol_Rpb1_5"/>
    <property type="match status" value="1"/>
</dbReference>
<dbReference type="InterPro" id="IPR047107">
    <property type="entry name" value="DNA-dir_RNA_pol1_lsu_C"/>
</dbReference>
<dbReference type="Gene3D" id="2.40.40.20">
    <property type="match status" value="1"/>
</dbReference>
<dbReference type="Gene3D" id="1.10.274.100">
    <property type="entry name" value="RNA polymerase Rpb1, domain 3"/>
    <property type="match status" value="1"/>
</dbReference>
<dbReference type="PANTHER" id="PTHR19376:SF11">
    <property type="entry name" value="DNA-DIRECTED RNA POLYMERASE I SUBUNIT RPA1"/>
    <property type="match status" value="1"/>
</dbReference>
<dbReference type="FunFam" id="2.40.40.20:FF:000019">
    <property type="entry name" value="DNA-directed RNA polymerase II subunit RPB1"/>
    <property type="match status" value="1"/>
</dbReference>
<dbReference type="SMART" id="SM00663">
    <property type="entry name" value="RPOLA_N"/>
    <property type="match status" value="1"/>
</dbReference>
<dbReference type="Pfam" id="PF04997">
    <property type="entry name" value="RNA_pol_Rpb1_1"/>
    <property type="match status" value="1"/>
</dbReference>
<sequence>MNIAKPVGRQLESVSFGFYSPEEIRAISVKSITNPTVFDVHGLPQRGGVYDPALGPLDKGHYCGTCSLTYFECPGHFGHIDLPLPVYNPLMFTHMLKYLRATCLFCFKLRLSKVQAHMYKAKLFLLSRGLVVEATNLEDAVHKSIFEEVNGRAAAPGEATPDYLGDAMDVDEEDEDEDEAIEDNRQEAELEADAAAGKGADKTSAKALASAELMDRISKYVRRSVSAAGVSGPAKDKVTAAANYRRALQREILAKLTAVDSCAHCQAPALKLRAEGATKVFIQKPSVKEQTKLEAKGLRFNETYVHAKKKAMELEKKAIKEGKLVGESIKADAAQAVKDARDWEAPEEEEQEDAMDVDASASSSDESDDSQDSATAAGRATTKSAVTAASASTTAKQPNNPDQYMNPSLAKSILDLLWWNDGHFLDFVYLSRLESAKLEAPTKSKYVPLSSHTMFFIEVLPVPPTKFRPPAMMNGMAFENPQNTSLTGALKAAQEIRDYSKVLTTDLAPASRAAERNRVLGQLNASWLAMQLSANGLIDSTKNPQAARNGKEAPPGIRQLLEKKEGLFRKHMMGKRVNYAARSVISPDPWIETNEIGIPPVFAKKLTYPEPVTGHNVRELMENVLNGPEQWPGATHVQMEDGQLQALDNLSLEQRAALAAQLLTPQATIGANQASFVAHTNKKVYRHLRNGDILLLNRQPTLHKPSIMAHKARVLPGEKTLRLHYANCNTYNADFDGDEMNVHFPQNEVARAEAYLIANTDNQYLVPTDGSPLRGLIQDHVVTGVRLTARDTFLSRDEYQQLLMGSLPHDVLRKGRILLLPPTIVKPRPMWSGKQVISTLLLNMTRGQPQLNMTSKARVGPKYWGPLGAEEAAVIFCEGELMTGVLDKSQFGASAFGLVHSMYELYGSTAAGELLGALSRLFSKYVQSIAFTCRMDDLLLTAQGDKWRRDLIDGGKEFGREVAMEYTKSTTPKELRGQLEEVLREDEKLAGLDSAMKSKMNGLTSSIISKCLPDGLVRIFPHNGIQRQRVANLVCLGQQELEGRRVPIMVSGKSLPSFTAFDPSARAGGFISGRFLTGIKPQEYYFHCMAGREGLIDTAVKTSRSGYLQRCLMKHLEGMRVHYDGSVRDSDGSILQFYYGEDGLDVTKQKHLNKFRFCAENTDALNARYRPLELVDRIDEDAAGKAAKQIKKKGLSDTVMSRLSPYRHLGATSDKFASALDKYVESNPDDLLYKKDKKRFNHTVRNKSFTALMQLKYLKSLVDPGEAVGVLAAQSIGEPSTQMTLNTFHFAGFGAKNVTLGIPRLREIVMTASAAIKTPAMSLVMNDGVSVTDRDLFCKQVSRLTLAAVTKGVEVRERVEREGMSRVRKYKIKLDLFDEHDYKHVYHSGFLKRLEALILRDMKKASKKGTEEKLDALNQKDELVQVRLDRRRGGASKGDEEEGNGKKKRAAADDDDDDNSADEGDATASKYASRRKEHKSYEEDDEDIELRKKLNKDSDDEADDGESDSDDEASRKAKDAAEAAALENDQLVARAETSWVTSMSFDLKHGAWFEVELALPGDWKKLLMVQLVEQAVHKTLLHEIPGIDRCYPVQNEAADDKTVRVGTDGVNLRAMWTFDDVIDVHQIYTNDIAAILRTYGVEAARAAIIKEIAGVFDVYGISVDKRHLSVIADYMTFEGGYKAFSRIGMGSNPSPFLQMSYETTCGFLTAATVTGDVDPISSPSARIVVGKVVEGGTGAFEVLQPLVGVPGSQ</sequence>
<feature type="region of interest" description="Disordered" evidence="13">
    <location>
        <begin position="1425"/>
        <end position="1520"/>
    </location>
</feature>
<evidence type="ECO:0000256" key="8">
    <source>
        <dbReference type="ARBA" id="ARBA00022842"/>
    </source>
</evidence>
<dbReference type="Gene3D" id="1.10.357.120">
    <property type="match status" value="1"/>
</dbReference>
<feature type="compositionally biased region" description="Low complexity" evidence="13">
    <location>
        <begin position="372"/>
        <end position="396"/>
    </location>
</feature>
<dbReference type="InterPro" id="IPR042102">
    <property type="entry name" value="RNA_pol_Rpb1_3_sf"/>
</dbReference>
<dbReference type="EMBL" id="MCFL01000053">
    <property type="protein sequence ID" value="ORZ31924.1"/>
    <property type="molecule type" value="Genomic_DNA"/>
</dbReference>
<evidence type="ECO:0000313" key="16">
    <source>
        <dbReference type="Proteomes" id="UP000193411"/>
    </source>
</evidence>
<evidence type="ECO:0000256" key="5">
    <source>
        <dbReference type="ARBA" id="ARBA00022695"/>
    </source>
</evidence>
<keyword evidence="9 12" id="KW-0804">Transcription</keyword>
<proteinExistence type="inferred from homology"/>
<comment type="subcellular location">
    <subcellularLocation>
        <location evidence="1">Nucleus</location>
    </subcellularLocation>
</comment>
<dbReference type="InterPro" id="IPR000722">
    <property type="entry name" value="RNA_pol_asu"/>
</dbReference>
<dbReference type="Gene3D" id="6.10.250.2940">
    <property type="match status" value="1"/>
</dbReference>
<comment type="function">
    <text evidence="12">DNA-dependent RNA polymerase catalyzes the transcription of DNA into RNA using the four ribonucleoside triphosphates as substrates.</text>
</comment>
<dbReference type="GO" id="GO:0003899">
    <property type="term" value="F:DNA-directed RNA polymerase activity"/>
    <property type="evidence" value="ECO:0007669"/>
    <property type="project" value="UniProtKB-EC"/>
</dbReference>
<feature type="compositionally biased region" description="Acidic residues" evidence="13">
    <location>
        <begin position="1498"/>
        <end position="1511"/>
    </location>
</feature>
<evidence type="ECO:0000256" key="10">
    <source>
        <dbReference type="ARBA" id="ARBA00023242"/>
    </source>
</evidence>
<dbReference type="InterPro" id="IPR007080">
    <property type="entry name" value="RNA_pol_Rpb1_1"/>
</dbReference>
<dbReference type="Pfam" id="PF00623">
    <property type="entry name" value="RNA_pol_Rpb1_2"/>
    <property type="match status" value="1"/>
</dbReference>